<accession>A0AAV7MNK4</accession>
<comment type="caution">
    <text evidence="2">The sequence shown here is derived from an EMBL/GenBank/DDBJ whole genome shotgun (WGS) entry which is preliminary data.</text>
</comment>
<feature type="compositionally biased region" description="Polar residues" evidence="1">
    <location>
        <begin position="26"/>
        <end position="48"/>
    </location>
</feature>
<name>A0AAV7MNK4_PLEWA</name>
<gene>
    <name evidence="2" type="ORF">NDU88_001489</name>
</gene>
<dbReference type="AlphaFoldDB" id="A0AAV7MNK4"/>
<dbReference type="EMBL" id="JANPWB010000013">
    <property type="protein sequence ID" value="KAJ1104074.1"/>
    <property type="molecule type" value="Genomic_DNA"/>
</dbReference>
<protein>
    <submittedName>
        <fullName evidence="2">Uncharacterized protein</fullName>
    </submittedName>
</protein>
<reference evidence="2" key="1">
    <citation type="journal article" date="2022" name="bioRxiv">
        <title>Sequencing and chromosome-scale assembly of the giantPleurodeles waltlgenome.</title>
        <authorList>
            <person name="Brown T."/>
            <person name="Elewa A."/>
            <person name="Iarovenko S."/>
            <person name="Subramanian E."/>
            <person name="Araus A.J."/>
            <person name="Petzold A."/>
            <person name="Susuki M."/>
            <person name="Suzuki K.-i.T."/>
            <person name="Hayashi T."/>
            <person name="Toyoda A."/>
            <person name="Oliveira C."/>
            <person name="Osipova E."/>
            <person name="Leigh N.D."/>
            <person name="Simon A."/>
            <person name="Yun M.H."/>
        </authorList>
    </citation>
    <scope>NUCLEOTIDE SEQUENCE</scope>
    <source>
        <strain evidence="2">20211129_DDA</strain>
        <tissue evidence="2">Liver</tissue>
    </source>
</reference>
<sequence length="146" mass="15569">MEVPRSTGQARLRKDGVTLGVKKSAPLTSNNEDTPPTLSKQTVNSNVGQRELRSSAGQLAIVGYLSSAPASVTKEVGTETTPEDGTLQGTDTAEDGNIMIQNSPEVGDMDTKYQRDDERRIRVDLKNVGLNSSGYSSQAIQCGRVA</sequence>
<proteinExistence type="predicted"/>
<evidence type="ECO:0000313" key="3">
    <source>
        <dbReference type="Proteomes" id="UP001066276"/>
    </source>
</evidence>
<keyword evidence="3" id="KW-1185">Reference proteome</keyword>
<feature type="region of interest" description="Disordered" evidence="1">
    <location>
        <begin position="71"/>
        <end position="114"/>
    </location>
</feature>
<feature type="region of interest" description="Disordered" evidence="1">
    <location>
        <begin position="1"/>
        <end position="49"/>
    </location>
</feature>
<evidence type="ECO:0000256" key="1">
    <source>
        <dbReference type="SAM" id="MobiDB-lite"/>
    </source>
</evidence>
<evidence type="ECO:0000313" key="2">
    <source>
        <dbReference type="EMBL" id="KAJ1104074.1"/>
    </source>
</evidence>
<dbReference type="Proteomes" id="UP001066276">
    <property type="component" value="Chromosome 9"/>
</dbReference>
<organism evidence="2 3">
    <name type="scientific">Pleurodeles waltl</name>
    <name type="common">Iberian ribbed newt</name>
    <dbReference type="NCBI Taxonomy" id="8319"/>
    <lineage>
        <taxon>Eukaryota</taxon>
        <taxon>Metazoa</taxon>
        <taxon>Chordata</taxon>
        <taxon>Craniata</taxon>
        <taxon>Vertebrata</taxon>
        <taxon>Euteleostomi</taxon>
        <taxon>Amphibia</taxon>
        <taxon>Batrachia</taxon>
        <taxon>Caudata</taxon>
        <taxon>Salamandroidea</taxon>
        <taxon>Salamandridae</taxon>
        <taxon>Pleurodelinae</taxon>
        <taxon>Pleurodeles</taxon>
    </lineage>
</organism>